<feature type="compositionally biased region" description="Low complexity" evidence="1">
    <location>
        <begin position="197"/>
        <end position="206"/>
    </location>
</feature>
<feature type="domain" description="Reelin" evidence="3">
    <location>
        <begin position="58"/>
        <end position="166"/>
    </location>
</feature>
<evidence type="ECO:0000259" key="3">
    <source>
        <dbReference type="Pfam" id="PF02014"/>
    </source>
</evidence>
<feature type="signal peptide" evidence="2">
    <location>
        <begin position="1"/>
        <end position="18"/>
    </location>
</feature>
<evidence type="ECO:0000313" key="4">
    <source>
        <dbReference type="EMBL" id="KAJ3049480.1"/>
    </source>
</evidence>
<organism evidence="4 5">
    <name type="scientific">Rhizophlyctis rosea</name>
    <dbReference type="NCBI Taxonomy" id="64517"/>
    <lineage>
        <taxon>Eukaryota</taxon>
        <taxon>Fungi</taxon>
        <taxon>Fungi incertae sedis</taxon>
        <taxon>Chytridiomycota</taxon>
        <taxon>Chytridiomycota incertae sedis</taxon>
        <taxon>Chytridiomycetes</taxon>
        <taxon>Rhizophlyctidales</taxon>
        <taxon>Rhizophlyctidaceae</taxon>
        <taxon>Rhizophlyctis</taxon>
    </lineage>
</organism>
<dbReference type="Proteomes" id="UP001212841">
    <property type="component" value="Unassembled WGS sequence"/>
</dbReference>
<dbReference type="CDD" id="cd08544">
    <property type="entry name" value="Reeler"/>
    <property type="match status" value="1"/>
</dbReference>
<proteinExistence type="predicted"/>
<gene>
    <name evidence="4" type="ORF">HK097_009526</name>
</gene>
<accession>A0AAD5X118</accession>
<dbReference type="InterPro" id="IPR042307">
    <property type="entry name" value="Reeler_sf"/>
</dbReference>
<keyword evidence="5" id="KW-1185">Reference proteome</keyword>
<protein>
    <recommendedName>
        <fullName evidence="3">Reelin domain-containing protein</fullName>
    </recommendedName>
</protein>
<comment type="caution">
    <text evidence="4">The sequence shown here is derived from an EMBL/GenBank/DDBJ whole genome shotgun (WGS) entry which is preliminary data.</text>
</comment>
<keyword evidence="2" id="KW-0732">Signal</keyword>
<feature type="chain" id="PRO_5042256062" description="Reelin domain-containing protein" evidence="2">
    <location>
        <begin position="19"/>
        <end position="230"/>
    </location>
</feature>
<feature type="region of interest" description="Disordered" evidence="1">
    <location>
        <begin position="184"/>
        <end position="206"/>
    </location>
</feature>
<dbReference type="EMBL" id="JADGJD010000638">
    <property type="protein sequence ID" value="KAJ3049480.1"/>
    <property type="molecule type" value="Genomic_DNA"/>
</dbReference>
<dbReference type="Gene3D" id="2.60.40.4060">
    <property type="entry name" value="Reeler domain"/>
    <property type="match status" value="1"/>
</dbReference>
<evidence type="ECO:0000256" key="1">
    <source>
        <dbReference type="SAM" id="MobiDB-lite"/>
    </source>
</evidence>
<dbReference type="InterPro" id="IPR002861">
    <property type="entry name" value="Reeler_dom"/>
</dbReference>
<evidence type="ECO:0000313" key="5">
    <source>
        <dbReference type="Proteomes" id="UP001212841"/>
    </source>
</evidence>
<name>A0AAD5X118_9FUNG</name>
<evidence type="ECO:0000256" key="2">
    <source>
        <dbReference type="SAM" id="SignalP"/>
    </source>
</evidence>
<dbReference type="Pfam" id="PF02014">
    <property type="entry name" value="Reeler"/>
    <property type="match status" value="1"/>
</dbReference>
<sequence length="230" mass="24552">MLPSKIALLLPLLPFTTAYSDYPALCTAATTNVTAINDAGYMGALTTSLRYTLSPPNNVTTYSPGKSITITLSSENTKVFRGMLLYAATTADAKTHLGHWEKFNDGVFQFMDDTPNSCKEFGVKATLGHKTGQDIELPVTFEWVPPSSPPPGERIDIFAVVVKQRSEGFETIRLSKPLFLEGGNFKADSPEPEANKTTTASTASQAPSSTSYLPVVIAALVGLGASLAIL</sequence>
<dbReference type="AlphaFoldDB" id="A0AAD5X118"/>
<reference evidence="4" key="1">
    <citation type="submission" date="2020-05" db="EMBL/GenBank/DDBJ databases">
        <title>Phylogenomic resolution of chytrid fungi.</title>
        <authorList>
            <person name="Stajich J.E."/>
            <person name="Amses K."/>
            <person name="Simmons R."/>
            <person name="Seto K."/>
            <person name="Myers J."/>
            <person name="Bonds A."/>
            <person name="Quandt C.A."/>
            <person name="Barry K."/>
            <person name="Liu P."/>
            <person name="Grigoriev I."/>
            <person name="Longcore J.E."/>
            <person name="James T.Y."/>
        </authorList>
    </citation>
    <scope>NUCLEOTIDE SEQUENCE</scope>
    <source>
        <strain evidence="4">JEL0318</strain>
    </source>
</reference>